<comment type="caution">
    <text evidence="1">The sequence shown here is derived from an EMBL/GenBank/DDBJ whole genome shotgun (WGS) entry which is preliminary data.</text>
</comment>
<proteinExistence type="predicted"/>
<reference evidence="1" key="1">
    <citation type="submission" date="2020-10" db="EMBL/GenBank/DDBJ databases">
        <title>Unveiling of a novel bifunctional photoreceptor, Dualchrome1, isolated from a cosmopolitan green alga.</title>
        <authorList>
            <person name="Suzuki S."/>
            <person name="Kawachi M."/>
        </authorList>
    </citation>
    <scope>NUCLEOTIDE SEQUENCE</scope>
    <source>
        <strain evidence="1">NIES 2893</strain>
    </source>
</reference>
<dbReference type="AlphaFoldDB" id="A0A830HU86"/>
<protein>
    <submittedName>
        <fullName evidence="1">Uncharacterized protein</fullName>
    </submittedName>
</protein>
<dbReference type="PRINTS" id="PR02028">
    <property type="entry name" value="CMYCBINDINGP"/>
</dbReference>
<organism evidence="1 2">
    <name type="scientific">Pycnococcus provasolii</name>
    <dbReference type="NCBI Taxonomy" id="41880"/>
    <lineage>
        <taxon>Eukaryota</taxon>
        <taxon>Viridiplantae</taxon>
        <taxon>Chlorophyta</taxon>
        <taxon>Pseudoscourfieldiophyceae</taxon>
        <taxon>Pseudoscourfieldiales</taxon>
        <taxon>Pycnococcaceae</taxon>
        <taxon>Pycnococcus</taxon>
    </lineage>
</organism>
<evidence type="ECO:0000313" key="1">
    <source>
        <dbReference type="EMBL" id="GHP08499.1"/>
    </source>
</evidence>
<dbReference type="EMBL" id="BNJQ01000021">
    <property type="protein sequence ID" value="GHP08499.1"/>
    <property type="molecule type" value="Genomic_DNA"/>
</dbReference>
<dbReference type="OrthoDB" id="524165at2759"/>
<gene>
    <name evidence="1" type="ORF">PPROV_000723700</name>
</gene>
<evidence type="ECO:0000313" key="2">
    <source>
        <dbReference type="Proteomes" id="UP000660262"/>
    </source>
</evidence>
<sequence length="85" mass="9570">MAGAGKTPEEEAYERKQDYKAYLHKHGVIEALNNATVALFEESPFPENPLAYIARRISPDYVALEEKCRDLEGIVASLKHSHGRK</sequence>
<dbReference type="Proteomes" id="UP000660262">
    <property type="component" value="Unassembled WGS sequence"/>
</dbReference>
<accession>A0A830HU86</accession>
<keyword evidence="2" id="KW-1185">Reference proteome</keyword>
<name>A0A830HU86_9CHLO</name>